<name>A0A2J7ZB24_STRMQ</name>
<protein>
    <submittedName>
        <fullName evidence="1">Uncharacterized protein</fullName>
    </submittedName>
</protein>
<reference evidence="1 2" key="1">
    <citation type="submission" date="2015-09" db="EMBL/GenBank/DDBJ databases">
        <title>Genome sequence, genome mining and natural product profiling of a biocontrol bacterium Streptomyces malaysiensis F913.</title>
        <authorList>
            <person name="Xu Y."/>
            <person name="Wei J."/>
            <person name="Xie J."/>
            <person name="Li T."/>
            <person name="Zhou Z."/>
        </authorList>
    </citation>
    <scope>NUCLEOTIDE SEQUENCE [LARGE SCALE GENOMIC DNA]</scope>
    <source>
        <strain evidence="1 2">F913</strain>
    </source>
</reference>
<comment type="caution">
    <text evidence="1">The sequence shown here is derived from an EMBL/GenBank/DDBJ whole genome shotgun (WGS) entry which is preliminary data.</text>
</comment>
<accession>A0A2J7ZB24</accession>
<sequence>MQRFAKLGLTIPATLVTNDAEQARKFAAEHDHNLAG</sequence>
<evidence type="ECO:0000313" key="1">
    <source>
        <dbReference type="EMBL" id="PNG97468.1"/>
    </source>
</evidence>
<dbReference type="SUPFAM" id="SSF56059">
    <property type="entry name" value="Glutathione synthetase ATP-binding domain-like"/>
    <property type="match status" value="1"/>
</dbReference>
<dbReference type="EMBL" id="LJIW01000001">
    <property type="protein sequence ID" value="PNG97468.1"/>
    <property type="molecule type" value="Genomic_DNA"/>
</dbReference>
<gene>
    <name evidence="1" type="ORF">SMF913_13493</name>
</gene>
<dbReference type="Proteomes" id="UP000236520">
    <property type="component" value="Unassembled WGS sequence"/>
</dbReference>
<evidence type="ECO:0000313" key="2">
    <source>
        <dbReference type="Proteomes" id="UP000236520"/>
    </source>
</evidence>
<proteinExistence type="predicted"/>
<dbReference type="AlphaFoldDB" id="A0A2J7ZB24"/>
<keyword evidence="2" id="KW-1185">Reference proteome</keyword>
<organism evidence="1 2">
    <name type="scientific">Streptomyces malaysiensis</name>
    <dbReference type="NCBI Taxonomy" id="92644"/>
    <lineage>
        <taxon>Bacteria</taxon>
        <taxon>Bacillati</taxon>
        <taxon>Actinomycetota</taxon>
        <taxon>Actinomycetes</taxon>
        <taxon>Kitasatosporales</taxon>
        <taxon>Streptomycetaceae</taxon>
        <taxon>Streptomyces</taxon>
        <taxon>Streptomyces violaceusniger group</taxon>
    </lineage>
</organism>